<evidence type="ECO:0000313" key="7">
    <source>
        <dbReference type="Proteomes" id="UP000695000"/>
    </source>
</evidence>
<keyword evidence="4" id="KW-0472">Membrane</keyword>
<accession>A0ABM1MXW6</accession>
<sequence>MSEEIDILRAIEQDDFYKPFLHSAAKSSLNKSLSITEQVTKLGEGIELLTKELQKQVLEKHDDLLKQANHATKLENVLNTMNNHVENLFANAERLKTQIAGPYEALESHTKVLSRLHLASHILRQVSRIQQLSKRLSNTSDPVRKATILQELEQLASDSDLVDVDAATLALRNVRSEQQKVVKLANSLLTQGVINENSAQTSTALQIFSNLGTLKSAIENVVSIAAEECRESLKTTFDARVNVDSLANKKAGPGRANLTSSQGFRIRIWADLEKAFSEEIYQQCKQIKFLQISLTSMHYDMPDVALNFWNSLGDIITSEIKNGSASVQQMLEEDYPKLLKCYYDMMQKLNYDKFNYSRSILEKCENAYLTNSWTRLLEPTQSMFVQENAAPSHDQIDSLIRNITSEISVALVEETLVEKIAKNVTKCIKLYAVKTEQLLATGPDASQVIGGAPNGGQQLNVQLGNAMYYLQIQIQRMLINMKESLTQTSIGIINDSLLVLDNLTVAILQPLIASINSTIETILVTIHLETDWNKLQSTNRTNIPCSPYMRELIQFISRVFPTYLARFDNKEILSTKCSDIALRCIELLVRHASILRPISQGGRARLQSDFNHLEQSLKLLCPYLTDLGRPYRLFKSMATLVALTPQEIVASQEDGSSVPHSTVLLLLFSFASLDLASPHQNTGWSLPKLSAWLDEHTSEDERLDLIAGALQKYESTIRMKNLTNFDSVYPIMSEFLAQAVKKN</sequence>
<gene>
    <name evidence="8" type="primary">LOC108564793</name>
</gene>
<dbReference type="InterPro" id="IPR019465">
    <property type="entry name" value="Cog5"/>
</dbReference>
<dbReference type="PANTHER" id="PTHR13228">
    <property type="entry name" value="CONSERVED OLIGOMERIC GOLGI COMPLEX COMPONENT 5"/>
    <property type="match status" value="1"/>
</dbReference>
<feature type="domain" description="Conserved oligomeric Golgi complex subunit 5 helical" evidence="6">
    <location>
        <begin position="171"/>
        <end position="346"/>
    </location>
</feature>
<feature type="domain" description="Conserved oligomeric Golgi complex subunit 5 N-terminal" evidence="5">
    <location>
        <begin position="25"/>
        <end position="136"/>
    </location>
</feature>
<protein>
    <recommendedName>
        <fullName evidence="2">Conserved oligomeric Golgi complex subunit 5</fullName>
    </recommendedName>
</protein>
<evidence type="ECO:0000256" key="1">
    <source>
        <dbReference type="ARBA" id="ARBA00004395"/>
    </source>
</evidence>
<dbReference type="Pfam" id="PF10392">
    <property type="entry name" value="COG5_N"/>
    <property type="match status" value="1"/>
</dbReference>
<dbReference type="RefSeq" id="XP_017779416.1">
    <property type="nucleotide sequence ID" value="XM_017923927.1"/>
</dbReference>
<comment type="subcellular location">
    <subcellularLocation>
        <location evidence="1">Golgi apparatus membrane</location>
        <topology evidence="1">Peripheral membrane protein</topology>
    </subcellularLocation>
</comment>
<organism evidence="7 8">
    <name type="scientific">Nicrophorus vespilloides</name>
    <name type="common">Boreal carrion beetle</name>
    <dbReference type="NCBI Taxonomy" id="110193"/>
    <lineage>
        <taxon>Eukaryota</taxon>
        <taxon>Metazoa</taxon>
        <taxon>Ecdysozoa</taxon>
        <taxon>Arthropoda</taxon>
        <taxon>Hexapoda</taxon>
        <taxon>Insecta</taxon>
        <taxon>Pterygota</taxon>
        <taxon>Neoptera</taxon>
        <taxon>Endopterygota</taxon>
        <taxon>Coleoptera</taxon>
        <taxon>Polyphaga</taxon>
        <taxon>Staphyliniformia</taxon>
        <taxon>Silphidae</taxon>
        <taxon>Nicrophorinae</taxon>
        <taxon>Nicrophorus</taxon>
    </lineage>
</organism>
<evidence type="ECO:0000256" key="4">
    <source>
        <dbReference type="ARBA" id="ARBA00023136"/>
    </source>
</evidence>
<dbReference type="GeneID" id="108564793"/>
<keyword evidence="3" id="KW-0333">Golgi apparatus</keyword>
<dbReference type="PANTHER" id="PTHR13228:SF3">
    <property type="entry name" value="CONSERVED OLIGOMERIC GOLGI COMPLEX SUBUNIT 5"/>
    <property type="match status" value="1"/>
</dbReference>
<evidence type="ECO:0000259" key="5">
    <source>
        <dbReference type="Pfam" id="PF10392"/>
    </source>
</evidence>
<evidence type="ECO:0000256" key="3">
    <source>
        <dbReference type="ARBA" id="ARBA00023034"/>
    </source>
</evidence>
<keyword evidence="7" id="KW-1185">Reference proteome</keyword>
<reference evidence="8" key="1">
    <citation type="submission" date="2025-08" db="UniProtKB">
        <authorList>
            <consortium name="RefSeq"/>
        </authorList>
    </citation>
    <scope>IDENTIFICATION</scope>
    <source>
        <tissue evidence="8">Whole Larva</tissue>
    </source>
</reference>
<evidence type="ECO:0000313" key="8">
    <source>
        <dbReference type="RefSeq" id="XP_017779416.1"/>
    </source>
</evidence>
<evidence type="ECO:0000256" key="2">
    <source>
        <dbReference type="ARBA" id="ARBA00020974"/>
    </source>
</evidence>
<proteinExistence type="predicted"/>
<dbReference type="InterPro" id="IPR048485">
    <property type="entry name" value="COG5_helical"/>
</dbReference>
<dbReference type="Proteomes" id="UP000695000">
    <property type="component" value="Unplaced"/>
</dbReference>
<dbReference type="Pfam" id="PF20649">
    <property type="entry name" value="COG5_C"/>
    <property type="match status" value="1"/>
</dbReference>
<evidence type="ECO:0000259" key="6">
    <source>
        <dbReference type="Pfam" id="PF20649"/>
    </source>
</evidence>
<name>A0ABM1MXW6_NICVS</name>
<dbReference type="InterPro" id="IPR049176">
    <property type="entry name" value="COG5_N"/>
</dbReference>